<keyword evidence="1" id="KW-0472">Membrane</keyword>
<reference evidence="2 3" key="1">
    <citation type="journal article" date="2016" name="J. Hazard. Mater.">
        <title>A newly isolated Pseudomonas putida S-1 strain for batch-mode-propanethiol degradation and continuous treatment of propanethiol-containing waste gas.</title>
        <authorList>
            <person name="Chen D.Z."/>
            <person name="Sun Y.M."/>
            <person name="Han L.M."/>
            <person name="Chen J."/>
            <person name="Ye J.X."/>
            <person name="Chen J.M."/>
        </authorList>
    </citation>
    <scope>NUCLEOTIDE SEQUENCE [LARGE SCALE GENOMIC DNA]</scope>
    <source>
        <strain evidence="2 3">S-1</strain>
    </source>
</reference>
<feature type="transmembrane region" description="Helical" evidence="1">
    <location>
        <begin position="7"/>
        <end position="27"/>
    </location>
</feature>
<feature type="transmembrane region" description="Helical" evidence="1">
    <location>
        <begin position="55"/>
        <end position="80"/>
    </location>
</feature>
<dbReference type="EMBL" id="CP074676">
    <property type="protein sequence ID" value="QVL17475.1"/>
    <property type="molecule type" value="Genomic_DNA"/>
</dbReference>
<dbReference type="GeneID" id="87482361"/>
<evidence type="ECO:0000256" key="1">
    <source>
        <dbReference type="SAM" id="Phobius"/>
    </source>
</evidence>
<dbReference type="Proteomes" id="UP000678154">
    <property type="component" value="Chromosome"/>
</dbReference>
<accession>A0ABX8DQ39</accession>
<sequence length="94" mass="10313">MALLIEIIFWFLFGVVFVTVFYANAYCKRNGINMNTFAGLLEMYRHAFSFKNKMLSCVVLTTVYGGAAAGVGLASLVFYARSQGCALDVVVHLG</sequence>
<evidence type="ECO:0000313" key="2">
    <source>
        <dbReference type="EMBL" id="QVL17475.1"/>
    </source>
</evidence>
<organism evidence="2 3">
    <name type="scientific">Pseudomonas qingdaonensis</name>
    <dbReference type="NCBI Taxonomy" id="2056231"/>
    <lineage>
        <taxon>Bacteria</taxon>
        <taxon>Pseudomonadati</taxon>
        <taxon>Pseudomonadota</taxon>
        <taxon>Gammaproteobacteria</taxon>
        <taxon>Pseudomonadales</taxon>
        <taxon>Pseudomonadaceae</taxon>
        <taxon>Pseudomonas</taxon>
    </lineage>
</organism>
<keyword evidence="1" id="KW-1133">Transmembrane helix</keyword>
<gene>
    <name evidence="2" type="ORF">KH389_19000</name>
</gene>
<evidence type="ECO:0000313" key="3">
    <source>
        <dbReference type="Proteomes" id="UP000678154"/>
    </source>
</evidence>
<dbReference type="RefSeq" id="WP_152644152.1">
    <property type="nucleotide sequence ID" value="NZ_CP074676.1"/>
</dbReference>
<keyword evidence="3" id="KW-1185">Reference proteome</keyword>
<keyword evidence="1" id="KW-0812">Transmembrane</keyword>
<name>A0ABX8DQ39_9PSED</name>
<protein>
    <submittedName>
        <fullName evidence="2">Uncharacterized protein</fullName>
    </submittedName>
</protein>
<proteinExistence type="predicted"/>